<dbReference type="PANTHER" id="PTHR44591">
    <property type="entry name" value="STRESS RESPONSE REGULATOR PROTEIN 1"/>
    <property type="match status" value="1"/>
</dbReference>
<dbReference type="Proteomes" id="UP000599523">
    <property type="component" value="Unassembled WGS sequence"/>
</dbReference>
<dbReference type="InterPro" id="IPR050595">
    <property type="entry name" value="Bact_response_regulator"/>
</dbReference>
<dbReference type="GO" id="GO:0004672">
    <property type="term" value="F:protein kinase activity"/>
    <property type="evidence" value="ECO:0007669"/>
    <property type="project" value="UniProtKB-ARBA"/>
</dbReference>
<dbReference type="InterPro" id="IPR036641">
    <property type="entry name" value="HPT_dom_sf"/>
</dbReference>
<evidence type="ECO:0000256" key="2">
    <source>
        <dbReference type="ARBA" id="ARBA00023012"/>
    </source>
</evidence>
<evidence type="ECO:0000256" key="3">
    <source>
        <dbReference type="PROSITE-ProRule" id="PRU00110"/>
    </source>
</evidence>
<dbReference type="InterPro" id="IPR008207">
    <property type="entry name" value="Sig_transdc_His_kin_Hpt_dom"/>
</dbReference>
<dbReference type="Pfam" id="PF01627">
    <property type="entry name" value="Hpt"/>
    <property type="match status" value="1"/>
</dbReference>
<evidence type="ECO:0000256" key="1">
    <source>
        <dbReference type="ARBA" id="ARBA00022553"/>
    </source>
</evidence>
<accession>A0A972FCY2</accession>
<dbReference type="InterPro" id="IPR011006">
    <property type="entry name" value="CheY-like_superfamily"/>
</dbReference>
<dbReference type="Pfam" id="PF00072">
    <property type="entry name" value="Response_reg"/>
    <property type="match status" value="1"/>
</dbReference>
<feature type="modified residue" description="4-aspartylphosphate" evidence="4">
    <location>
        <position position="67"/>
    </location>
</feature>
<dbReference type="AlphaFoldDB" id="A0A972FCY2"/>
<evidence type="ECO:0000256" key="4">
    <source>
        <dbReference type="PROSITE-ProRule" id="PRU00169"/>
    </source>
</evidence>
<dbReference type="SMART" id="SM00448">
    <property type="entry name" value="REC"/>
    <property type="match status" value="1"/>
</dbReference>
<keyword evidence="1 4" id="KW-0597">Phosphoprotein</keyword>
<feature type="domain" description="HPt" evidence="6">
    <location>
        <begin position="167"/>
        <end position="267"/>
    </location>
</feature>
<evidence type="ECO:0000259" key="6">
    <source>
        <dbReference type="PROSITE" id="PS50894"/>
    </source>
</evidence>
<gene>
    <name evidence="7" type="ORF">GPA21_05140</name>
</gene>
<keyword evidence="8" id="KW-1185">Reference proteome</keyword>
<dbReference type="GO" id="GO:0000160">
    <property type="term" value="P:phosphorelay signal transduction system"/>
    <property type="evidence" value="ECO:0007669"/>
    <property type="project" value="UniProtKB-KW"/>
</dbReference>
<evidence type="ECO:0000313" key="7">
    <source>
        <dbReference type="EMBL" id="NMG02355.1"/>
    </source>
</evidence>
<evidence type="ECO:0000259" key="5">
    <source>
        <dbReference type="PROSITE" id="PS50110"/>
    </source>
</evidence>
<organism evidence="7 8">
    <name type="scientific">Azoarcus taiwanensis</name>
    <dbReference type="NCBI Taxonomy" id="666964"/>
    <lineage>
        <taxon>Bacteria</taxon>
        <taxon>Pseudomonadati</taxon>
        <taxon>Pseudomonadota</taxon>
        <taxon>Betaproteobacteria</taxon>
        <taxon>Rhodocyclales</taxon>
        <taxon>Zoogloeaceae</taxon>
        <taxon>Azoarcus</taxon>
    </lineage>
</organism>
<dbReference type="InterPro" id="IPR001789">
    <property type="entry name" value="Sig_transdc_resp-reg_receiver"/>
</dbReference>
<dbReference type="PANTHER" id="PTHR44591:SF3">
    <property type="entry name" value="RESPONSE REGULATORY DOMAIN-CONTAINING PROTEIN"/>
    <property type="match status" value="1"/>
</dbReference>
<dbReference type="RefSeq" id="WP_168987144.1">
    <property type="nucleotide sequence ID" value="NZ_CAWPHM010000122.1"/>
</dbReference>
<reference evidence="7" key="1">
    <citation type="submission" date="2019-12" db="EMBL/GenBank/DDBJ databases">
        <title>Comparative genomics gives insights into the taxonomy of the Azoarcus-Aromatoleum group and reveals separate origins of nif in the plant-associated Azoarcus and non-plant-associated Aromatoleum sub-groups.</title>
        <authorList>
            <person name="Lafos M."/>
            <person name="Maluk M."/>
            <person name="Batista M."/>
            <person name="Junghare M."/>
            <person name="Carmona M."/>
            <person name="Faoro H."/>
            <person name="Cruz L.M."/>
            <person name="Battistoni F."/>
            <person name="De Souza E."/>
            <person name="Pedrosa F."/>
            <person name="Chen W.-M."/>
            <person name="Poole P.S."/>
            <person name="Dixon R.A."/>
            <person name="James E.K."/>
        </authorList>
    </citation>
    <scope>NUCLEOTIDE SEQUENCE</scope>
    <source>
        <strain evidence="7">NSC3</strain>
    </source>
</reference>
<evidence type="ECO:0000313" key="8">
    <source>
        <dbReference type="Proteomes" id="UP000599523"/>
    </source>
</evidence>
<dbReference type="Gene3D" id="1.20.120.160">
    <property type="entry name" value="HPT domain"/>
    <property type="match status" value="1"/>
</dbReference>
<dbReference type="EMBL" id="WTVM01000020">
    <property type="protein sequence ID" value="NMG02355.1"/>
    <property type="molecule type" value="Genomic_DNA"/>
</dbReference>
<dbReference type="PROSITE" id="PS50894">
    <property type="entry name" value="HPT"/>
    <property type="match status" value="1"/>
</dbReference>
<comment type="caution">
    <text evidence="7">The sequence shown here is derived from an EMBL/GenBank/DDBJ whole genome shotgun (WGS) entry which is preliminary data.</text>
</comment>
<protein>
    <submittedName>
        <fullName evidence="7">Response regulator</fullName>
    </submittedName>
</protein>
<sequence>MQPLEKKRSNQNRLDRILVIEDDPIFLRLYRHLLSAHHRSYELVECTDGYAALGRMLERTPRLVLLDLTMPRFDGAGFLAIVKSKPELSSLPIIVISSDADEAHRRIGDLENVRWFSKPIQLKTLQHMLELELGKPEAGRKESAIPPCKTDPREFDQTQLETYVGCNRIAQETIAHQFCLLAAERLAMLERFIGNPDRLGLRTLAHVLEGSAATLGAPRLLAECKRLRRSLDAGHADECVREEVVALANALRCFTVTLAQHFELTDF</sequence>
<name>A0A972FCY2_9RHOO</name>
<feature type="modified residue" description="Phosphohistidine" evidence="3">
    <location>
        <position position="206"/>
    </location>
</feature>
<feature type="domain" description="Response regulatory" evidence="5">
    <location>
        <begin position="16"/>
        <end position="133"/>
    </location>
</feature>
<dbReference type="Gene3D" id="3.40.50.2300">
    <property type="match status" value="1"/>
</dbReference>
<proteinExistence type="predicted"/>
<dbReference type="PROSITE" id="PS50110">
    <property type="entry name" value="RESPONSE_REGULATORY"/>
    <property type="match status" value="1"/>
</dbReference>
<dbReference type="SUPFAM" id="SSF47226">
    <property type="entry name" value="Histidine-containing phosphotransfer domain, HPT domain"/>
    <property type="match status" value="1"/>
</dbReference>
<keyword evidence="2" id="KW-0902">Two-component regulatory system</keyword>
<dbReference type="SUPFAM" id="SSF52172">
    <property type="entry name" value="CheY-like"/>
    <property type="match status" value="1"/>
</dbReference>